<dbReference type="RefSeq" id="WP_265506428.1">
    <property type="nucleotide sequence ID" value="NZ_JAOTBE010000012.1"/>
</dbReference>
<dbReference type="InterPro" id="IPR006439">
    <property type="entry name" value="HAD-SF_hydro_IA"/>
</dbReference>
<evidence type="ECO:0000313" key="5">
    <source>
        <dbReference type="EMBL" id="MFC0202406.1"/>
    </source>
</evidence>
<dbReference type="PANTHER" id="PTHR43434">
    <property type="entry name" value="PHOSPHOGLYCOLATE PHOSPHATASE"/>
    <property type="match status" value="1"/>
</dbReference>
<comment type="similarity">
    <text evidence="3">Belongs to the HAD-like hydrolase superfamily. CbbY/CbbZ/Gph/YieH family.</text>
</comment>
<dbReference type="Gene3D" id="1.10.150.240">
    <property type="entry name" value="Putative phosphatase, domain 2"/>
    <property type="match status" value="1"/>
</dbReference>
<dbReference type="NCBIfam" id="TIGR01509">
    <property type="entry name" value="HAD-SF-IA-v3"/>
    <property type="match status" value="1"/>
</dbReference>
<keyword evidence="6" id="KW-1185">Reference proteome</keyword>
<sequence>MAGTVVFDLDGTLADTSGDLVGAANACFRARGLGDLLDPVEDALIAFHGGRAMLRAGYGRMDADTLLPPGAEDEDYYRLLDNYADKIAEHTRLYPGVEAALDRLAEAGHRLAVCTNKPEGLAETLLREMGIRDRFAAMIGADTLPVRKPDPRPYQAAVEQAGGQVQRSFLVGDTETDRKTASAAGVKVALIAFGPEGEAISRLAPEALLESFDDLPDLARDWLG</sequence>
<comment type="pathway">
    <text evidence="2">Organic acid metabolism; glycolate biosynthesis; glycolate from 2-phosphoglycolate: step 1/1.</text>
</comment>
<dbReference type="SFLD" id="SFLDG01135">
    <property type="entry name" value="C1.5.6:_HAD__Beta-PGM__Phospha"/>
    <property type="match status" value="1"/>
</dbReference>
<evidence type="ECO:0000256" key="2">
    <source>
        <dbReference type="ARBA" id="ARBA00004818"/>
    </source>
</evidence>
<dbReference type="SUPFAM" id="SSF56784">
    <property type="entry name" value="HAD-like"/>
    <property type="match status" value="1"/>
</dbReference>
<gene>
    <name evidence="5" type="ORF">ACFFIZ_19370</name>
</gene>
<dbReference type="Proteomes" id="UP001589795">
    <property type="component" value="Unassembled WGS sequence"/>
</dbReference>
<proteinExistence type="inferred from homology"/>
<evidence type="ECO:0000313" key="6">
    <source>
        <dbReference type="Proteomes" id="UP001589795"/>
    </source>
</evidence>
<reference evidence="5 6" key="1">
    <citation type="submission" date="2024-09" db="EMBL/GenBank/DDBJ databases">
        <authorList>
            <person name="Sun Q."/>
            <person name="Mori K."/>
        </authorList>
    </citation>
    <scope>NUCLEOTIDE SEQUENCE [LARGE SCALE GENOMIC DNA]</scope>
    <source>
        <strain evidence="5 6">CCM 7904</strain>
    </source>
</reference>
<accession>A0ABV6CQY2</accession>
<dbReference type="EC" id="3.1.3.18" evidence="4"/>
<dbReference type="SFLD" id="SFLDS00003">
    <property type="entry name" value="Haloacid_Dehalogenase"/>
    <property type="match status" value="1"/>
</dbReference>
<organism evidence="5 6">
    <name type="scientific">Paracoccus rhizosphaerae</name>
    <dbReference type="NCBI Taxonomy" id="1133347"/>
    <lineage>
        <taxon>Bacteria</taxon>
        <taxon>Pseudomonadati</taxon>
        <taxon>Pseudomonadota</taxon>
        <taxon>Alphaproteobacteria</taxon>
        <taxon>Rhodobacterales</taxon>
        <taxon>Paracoccaceae</taxon>
        <taxon>Paracoccus</taxon>
    </lineage>
</organism>
<dbReference type="PANTHER" id="PTHR43434:SF1">
    <property type="entry name" value="PHOSPHOGLYCOLATE PHOSPHATASE"/>
    <property type="match status" value="1"/>
</dbReference>
<dbReference type="SFLD" id="SFLDG01129">
    <property type="entry name" value="C1.5:_HAD__Beta-PGM__Phosphata"/>
    <property type="match status" value="1"/>
</dbReference>
<dbReference type="NCBIfam" id="TIGR01549">
    <property type="entry name" value="HAD-SF-IA-v1"/>
    <property type="match status" value="1"/>
</dbReference>
<evidence type="ECO:0000256" key="3">
    <source>
        <dbReference type="ARBA" id="ARBA00006171"/>
    </source>
</evidence>
<dbReference type="InterPro" id="IPR050155">
    <property type="entry name" value="HAD-like_hydrolase_sf"/>
</dbReference>
<dbReference type="InterPro" id="IPR041492">
    <property type="entry name" value="HAD_2"/>
</dbReference>
<name>A0ABV6CQY2_9RHOB</name>
<dbReference type="GO" id="GO:0016787">
    <property type="term" value="F:hydrolase activity"/>
    <property type="evidence" value="ECO:0007669"/>
    <property type="project" value="UniProtKB-KW"/>
</dbReference>
<dbReference type="Gene3D" id="3.40.50.1000">
    <property type="entry name" value="HAD superfamily/HAD-like"/>
    <property type="match status" value="1"/>
</dbReference>
<dbReference type="InterPro" id="IPR023214">
    <property type="entry name" value="HAD_sf"/>
</dbReference>
<dbReference type="PRINTS" id="PR00413">
    <property type="entry name" value="HADHALOGNASE"/>
</dbReference>
<keyword evidence="5" id="KW-0378">Hydrolase</keyword>
<evidence type="ECO:0000256" key="1">
    <source>
        <dbReference type="ARBA" id="ARBA00000830"/>
    </source>
</evidence>
<dbReference type="EMBL" id="JBHLWQ010000186">
    <property type="protein sequence ID" value="MFC0202406.1"/>
    <property type="molecule type" value="Genomic_DNA"/>
</dbReference>
<dbReference type="InterPro" id="IPR023198">
    <property type="entry name" value="PGP-like_dom2"/>
</dbReference>
<dbReference type="Pfam" id="PF13419">
    <property type="entry name" value="HAD_2"/>
    <property type="match status" value="1"/>
</dbReference>
<dbReference type="InterPro" id="IPR036412">
    <property type="entry name" value="HAD-like_sf"/>
</dbReference>
<protein>
    <recommendedName>
        <fullName evidence="4">phosphoglycolate phosphatase</fullName>
        <ecNumber evidence="4">3.1.3.18</ecNumber>
    </recommendedName>
</protein>
<evidence type="ECO:0000256" key="4">
    <source>
        <dbReference type="ARBA" id="ARBA00013078"/>
    </source>
</evidence>
<comment type="catalytic activity">
    <reaction evidence="1">
        <text>2-phosphoglycolate + H2O = glycolate + phosphate</text>
        <dbReference type="Rhea" id="RHEA:14369"/>
        <dbReference type="ChEBI" id="CHEBI:15377"/>
        <dbReference type="ChEBI" id="CHEBI:29805"/>
        <dbReference type="ChEBI" id="CHEBI:43474"/>
        <dbReference type="ChEBI" id="CHEBI:58033"/>
        <dbReference type="EC" id="3.1.3.18"/>
    </reaction>
</comment>
<comment type="caution">
    <text evidence="5">The sequence shown here is derived from an EMBL/GenBank/DDBJ whole genome shotgun (WGS) entry which is preliminary data.</text>
</comment>